<dbReference type="InterPro" id="IPR029071">
    <property type="entry name" value="Ubiquitin-like_domsf"/>
</dbReference>
<feature type="transmembrane region" description="Helical" evidence="1">
    <location>
        <begin position="41"/>
        <end position="71"/>
    </location>
</feature>
<dbReference type="AlphaFoldDB" id="A0A8C5MNW8"/>
<dbReference type="InterPro" id="IPR018979">
    <property type="entry name" value="FERM_N"/>
</dbReference>
<dbReference type="SUPFAM" id="SSF54236">
    <property type="entry name" value="Ubiquitin-like"/>
    <property type="match status" value="1"/>
</dbReference>
<feature type="domain" description="FERM" evidence="2">
    <location>
        <begin position="1"/>
        <end position="156"/>
    </location>
</feature>
<keyword evidence="1" id="KW-0812">Transmembrane</keyword>
<proteinExistence type="predicted"/>
<dbReference type="GO" id="GO:0005856">
    <property type="term" value="C:cytoskeleton"/>
    <property type="evidence" value="ECO:0007669"/>
    <property type="project" value="TreeGrafter"/>
</dbReference>
<organism evidence="3 4">
    <name type="scientific">Leptobrachium leishanense</name>
    <name type="common">Leishan spiny toad</name>
    <dbReference type="NCBI Taxonomy" id="445787"/>
    <lineage>
        <taxon>Eukaryota</taxon>
        <taxon>Metazoa</taxon>
        <taxon>Chordata</taxon>
        <taxon>Craniata</taxon>
        <taxon>Vertebrata</taxon>
        <taxon>Euteleostomi</taxon>
        <taxon>Amphibia</taxon>
        <taxon>Batrachia</taxon>
        <taxon>Anura</taxon>
        <taxon>Pelobatoidea</taxon>
        <taxon>Megophryidae</taxon>
        <taxon>Leptobrachium</taxon>
    </lineage>
</organism>
<dbReference type="InterPro" id="IPR019749">
    <property type="entry name" value="Band_41_domain"/>
</dbReference>
<keyword evidence="1" id="KW-0472">Membrane</keyword>
<dbReference type="Pfam" id="PF00373">
    <property type="entry name" value="FERM_M"/>
    <property type="match status" value="1"/>
</dbReference>
<keyword evidence="4" id="KW-1185">Reference proteome</keyword>
<dbReference type="Ensembl" id="ENSLLET00000016365.1">
    <property type="protein sequence ID" value="ENSLLEP00000015763.1"/>
    <property type="gene ID" value="ENSLLEG00000009800.1"/>
</dbReference>
<name>A0A8C5MNW8_9ANUR</name>
<dbReference type="GO" id="GO:0031032">
    <property type="term" value="P:actomyosin structure organization"/>
    <property type="evidence" value="ECO:0007669"/>
    <property type="project" value="TreeGrafter"/>
</dbReference>
<reference evidence="3" key="1">
    <citation type="submission" date="2025-08" db="UniProtKB">
        <authorList>
            <consortium name="Ensembl"/>
        </authorList>
    </citation>
    <scope>IDENTIFICATION</scope>
</reference>
<sequence>MLGWTLCQFLNLRKSKIRKRAKGQVLFARVFEHLNLLETDYFGLIFVFFVYLLTEPPFVITWYFLFFFIFYSRYFLCLQLRQDISCGRLPCSFVIHALLGSYTLQAELGDYDVDEHSIDYISDFTFAPNQTKEMEDKVVELHKNHRLMHLFYFPAQ</sequence>
<evidence type="ECO:0000313" key="4">
    <source>
        <dbReference type="Proteomes" id="UP000694569"/>
    </source>
</evidence>
<dbReference type="PANTHER" id="PTHR23280">
    <property type="entry name" value="4.1 G PROTEIN"/>
    <property type="match status" value="1"/>
</dbReference>
<dbReference type="InterPro" id="IPR035963">
    <property type="entry name" value="FERM_2"/>
</dbReference>
<dbReference type="PROSITE" id="PS50057">
    <property type="entry name" value="FERM_3"/>
    <property type="match status" value="1"/>
</dbReference>
<dbReference type="Proteomes" id="UP000694569">
    <property type="component" value="Unplaced"/>
</dbReference>
<evidence type="ECO:0000259" key="2">
    <source>
        <dbReference type="PROSITE" id="PS50057"/>
    </source>
</evidence>
<reference evidence="3" key="2">
    <citation type="submission" date="2025-09" db="UniProtKB">
        <authorList>
            <consortium name="Ensembl"/>
        </authorList>
    </citation>
    <scope>IDENTIFICATION</scope>
</reference>
<dbReference type="GeneTree" id="ENSGT00940000155617"/>
<dbReference type="SUPFAM" id="SSF47031">
    <property type="entry name" value="Second domain of FERM"/>
    <property type="match status" value="1"/>
</dbReference>
<dbReference type="CDD" id="cd14473">
    <property type="entry name" value="FERM_B-lobe"/>
    <property type="match status" value="1"/>
</dbReference>
<dbReference type="PANTHER" id="PTHR23280:SF21">
    <property type="entry name" value="PROTEIN 4.1 HOMOLOG"/>
    <property type="match status" value="1"/>
</dbReference>
<dbReference type="InterPro" id="IPR019748">
    <property type="entry name" value="FERM_central"/>
</dbReference>
<dbReference type="Pfam" id="PF09379">
    <property type="entry name" value="FERM_N"/>
    <property type="match status" value="1"/>
</dbReference>
<dbReference type="GO" id="GO:0005886">
    <property type="term" value="C:plasma membrane"/>
    <property type="evidence" value="ECO:0007669"/>
    <property type="project" value="TreeGrafter"/>
</dbReference>
<keyword evidence="1" id="KW-1133">Transmembrane helix</keyword>
<dbReference type="SMART" id="SM00295">
    <property type="entry name" value="B41"/>
    <property type="match status" value="1"/>
</dbReference>
<dbReference type="Gene3D" id="3.10.20.90">
    <property type="entry name" value="Phosphatidylinositol 3-kinase Catalytic Subunit, Chain A, domain 1"/>
    <property type="match status" value="1"/>
</dbReference>
<evidence type="ECO:0000256" key="1">
    <source>
        <dbReference type="SAM" id="Phobius"/>
    </source>
</evidence>
<accession>A0A8C5MNW8</accession>
<protein>
    <recommendedName>
        <fullName evidence="2">FERM domain-containing protein</fullName>
    </recommendedName>
</protein>
<evidence type="ECO:0000313" key="3">
    <source>
        <dbReference type="Ensembl" id="ENSLLEP00000015763.1"/>
    </source>
</evidence>
<dbReference type="InterPro" id="IPR000299">
    <property type="entry name" value="FERM_domain"/>
</dbReference>
<dbReference type="Gene3D" id="1.20.80.10">
    <property type="match status" value="1"/>
</dbReference>
<dbReference type="InterPro" id="IPR014352">
    <property type="entry name" value="FERM/acyl-CoA-bd_prot_sf"/>
</dbReference>